<comment type="caution">
    <text evidence="2">The sequence shown here is derived from an EMBL/GenBank/DDBJ whole genome shotgun (WGS) entry which is preliminary data.</text>
</comment>
<gene>
    <name evidence="2" type="ORF">HH682_14060</name>
</gene>
<name>A0ABS5SZJ4_9GAMM</name>
<keyword evidence="1" id="KW-0472">Membrane</keyword>
<reference evidence="2 3" key="1">
    <citation type="submission" date="2020-04" db="EMBL/GenBank/DDBJ databases">
        <title>Genome sequencing of Rosenbergiella species.</title>
        <authorList>
            <person name="Alvarez-Perez S."/>
            <person name="Lievens B."/>
        </authorList>
    </citation>
    <scope>NUCLEOTIDE SEQUENCE [LARGE SCALE GENOMIC DNA]</scope>
    <source>
        <strain evidence="2 3">S61</strain>
    </source>
</reference>
<dbReference type="EMBL" id="JABBFR010000027">
    <property type="protein sequence ID" value="MBT0725521.1"/>
    <property type="molecule type" value="Genomic_DNA"/>
</dbReference>
<keyword evidence="1" id="KW-1133">Transmembrane helix</keyword>
<protein>
    <submittedName>
        <fullName evidence="2">Uncharacterized protein</fullName>
    </submittedName>
</protein>
<organism evidence="2 3">
    <name type="scientific">Rosenbergiella gaditana</name>
    <dbReference type="NCBI Taxonomy" id="2726987"/>
    <lineage>
        <taxon>Bacteria</taxon>
        <taxon>Pseudomonadati</taxon>
        <taxon>Pseudomonadota</taxon>
        <taxon>Gammaproteobacteria</taxon>
        <taxon>Enterobacterales</taxon>
        <taxon>Erwiniaceae</taxon>
        <taxon>Rosenbergiella</taxon>
    </lineage>
</organism>
<evidence type="ECO:0000313" key="2">
    <source>
        <dbReference type="EMBL" id="MBT0725521.1"/>
    </source>
</evidence>
<dbReference type="RefSeq" id="WP_214238155.1">
    <property type="nucleotide sequence ID" value="NZ_JABBFR010000027.1"/>
</dbReference>
<evidence type="ECO:0000256" key="1">
    <source>
        <dbReference type="SAM" id="Phobius"/>
    </source>
</evidence>
<keyword evidence="3" id="KW-1185">Reference proteome</keyword>
<accession>A0ABS5SZJ4</accession>
<proteinExistence type="predicted"/>
<feature type="transmembrane region" description="Helical" evidence="1">
    <location>
        <begin position="78"/>
        <end position="96"/>
    </location>
</feature>
<evidence type="ECO:0000313" key="3">
    <source>
        <dbReference type="Proteomes" id="UP000790096"/>
    </source>
</evidence>
<keyword evidence="1" id="KW-0812">Transmembrane</keyword>
<sequence length="138" mass="15037">MVVHILAVQVEVHEHSCITIADWLTSNIEGWSIDSEYPIAIFLEGKEITTDEWETSIIASDSNVSIYPKQYGSGAPAWLVWTAVVIAIASAAYSIYMMQKMGGIGDTPSGDQLDLNPAKANSAKLGDVCRSGVWEFQN</sequence>
<dbReference type="Proteomes" id="UP000790096">
    <property type="component" value="Unassembled WGS sequence"/>
</dbReference>